<keyword evidence="1" id="KW-0812">Transmembrane</keyword>
<dbReference type="AlphaFoldDB" id="A0AAV7VQW7"/>
<feature type="transmembrane region" description="Helical" evidence="1">
    <location>
        <begin position="52"/>
        <end position="85"/>
    </location>
</feature>
<gene>
    <name evidence="2" type="ORF">NDU88_007859</name>
</gene>
<comment type="caution">
    <text evidence="2">The sequence shown here is derived from an EMBL/GenBank/DDBJ whole genome shotgun (WGS) entry which is preliminary data.</text>
</comment>
<organism evidence="2 3">
    <name type="scientific">Pleurodeles waltl</name>
    <name type="common">Iberian ribbed newt</name>
    <dbReference type="NCBI Taxonomy" id="8319"/>
    <lineage>
        <taxon>Eukaryota</taxon>
        <taxon>Metazoa</taxon>
        <taxon>Chordata</taxon>
        <taxon>Craniata</taxon>
        <taxon>Vertebrata</taxon>
        <taxon>Euteleostomi</taxon>
        <taxon>Amphibia</taxon>
        <taxon>Batrachia</taxon>
        <taxon>Caudata</taxon>
        <taxon>Salamandroidea</taxon>
        <taxon>Salamandridae</taxon>
        <taxon>Pleurodelinae</taxon>
        <taxon>Pleurodeles</taxon>
    </lineage>
</organism>
<keyword evidence="1" id="KW-1133">Transmembrane helix</keyword>
<keyword evidence="1" id="KW-0472">Membrane</keyword>
<dbReference type="Proteomes" id="UP001066276">
    <property type="component" value="Chromosome 2_1"/>
</dbReference>
<evidence type="ECO:0000313" key="2">
    <source>
        <dbReference type="EMBL" id="KAJ1204078.1"/>
    </source>
</evidence>
<evidence type="ECO:0000256" key="1">
    <source>
        <dbReference type="SAM" id="Phobius"/>
    </source>
</evidence>
<reference evidence="2" key="1">
    <citation type="journal article" date="2022" name="bioRxiv">
        <title>Sequencing and chromosome-scale assembly of the giantPleurodeles waltlgenome.</title>
        <authorList>
            <person name="Brown T."/>
            <person name="Elewa A."/>
            <person name="Iarovenko S."/>
            <person name="Subramanian E."/>
            <person name="Araus A.J."/>
            <person name="Petzold A."/>
            <person name="Susuki M."/>
            <person name="Suzuki K.-i.T."/>
            <person name="Hayashi T."/>
            <person name="Toyoda A."/>
            <person name="Oliveira C."/>
            <person name="Osipova E."/>
            <person name="Leigh N.D."/>
            <person name="Simon A."/>
            <person name="Yun M.H."/>
        </authorList>
    </citation>
    <scope>NUCLEOTIDE SEQUENCE</scope>
    <source>
        <strain evidence="2">20211129_DDA</strain>
        <tissue evidence="2">Liver</tissue>
    </source>
</reference>
<proteinExistence type="predicted"/>
<dbReference type="EMBL" id="JANPWB010000003">
    <property type="protein sequence ID" value="KAJ1204078.1"/>
    <property type="molecule type" value="Genomic_DNA"/>
</dbReference>
<name>A0AAV7VQW7_PLEWA</name>
<protein>
    <submittedName>
        <fullName evidence="2">Uncharacterized protein</fullName>
    </submittedName>
</protein>
<evidence type="ECO:0000313" key="3">
    <source>
        <dbReference type="Proteomes" id="UP001066276"/>
    </source>
</evidence>
<accession>A0AAV7VQW7</accession>
<sequence>MLQSRSYTTIVMIQDRFRFVATNTELMELSRSNRFRIPTLAYDRSEERRRSYFGIVLLLLLLWPVQLLLGFDLGVSCVVSCYAVLV</sequence>
<keyword evidence="3" id="KW-1185">Reference proteome</keyword>